<reference evidence="2" key="1">
    <citation type="journal article" date="2023" name="Nat. Plants">
        <title>Single-cell RNA sequencing provides a high-resolution roadmap for understanding the multicellular compartmentation of specialized metabolism.</title>
        <authorList>
            <person name="Sun S."/>
            <person name="Shen X."/>
            <person name="Li Y."/>
            <person name="Li Y."/>
            <person name="Wang S."/>
            <person name="Li R."/>
            <person name="Zhang H."/>
            <person name="Shen G."/>
            <person name="Guo B."/>
            <person name="Wei J."/>
            <person name="Xu J."/>
            <person name="St-Pierre B."/>
            <person name="Chen S."/>
            <person name="Sun C."/>
        </authorList>
    </citation>
    <scope>NUCLEOTIDE SEQUENCE [LARGE SCALE GENOMIC DNA]</scope>
</reference>
<evidence type="ECO:0000313" key="1">
    <source>
        <dbReference type="EMBL" id="KAI5683104.1"/>
    </source>
</evidence>
<keyword evidence="2" id="KW-1185">Reference proteome</keyword>
<evidence type="ECO:0000313" key="2">
    <source>
        <dbReference type="Proteomes" id="UP001060085"/>
    </source>
</evidence>
<sequence length="273" mass="29370">MATTSSLTSSSPLLSKSDGEEPQVQLSRNPIQVPTRLSQMDPRIWHKVAAISGVAAVGLGAYGAHMFKPQNPTYKQVWQTASLYHLAHTAALLAAPVTNHPNIFGGLMTAGVLAFSGSSSYGKDKFTKSSIEVNGELELFSVDRTVISLLPILAKPPIRAIVNHWLLRRILKIPISTAVAIGAWLDAMLLLTLKTGNILPWLLLAALVLWLGGHACCSREVAGRCKLVDPADTSEVFSHQVLICTLLNQACILANKCWNAVITVGFGYSLPLL</sequence>
<name>A0ACC0CDT2_CATRO</name>
<proteinExistence type="predicted"/>
<comment type="caution">
    <text evidence="1">The sequence shown here is derived from an EMBL/GenBank/DDBJ whole genome shotgun (WGS) entry which is preliminary data.</text>
</comment>
<gene>
    <name evidence="1" type="ORF">M9H77_04332</name>
</gene>
<dbReference type="EMBL" id="CM044701">
    <property type="protein sequence ID" value="KAI5683104.1"/>
    <property type="molecule type" value="Genomic_DNA"/>
</dbReference>
<dbReference type="Proteomes" id="UP001060085">
    <property type="component" value="Linkage Group LG01"/>
</dbReference>
<accession>A0ACC0CDT2</accession>
<protein>
    <submittedName>
        <fullName evidence="1">Uncharacterized protein</fullName>
    </submittedName>
</protein>
<organism evidence="1 2">
    <name type="scientific">Catharanthus roseus</name>
    <name type="common">Madagascar periwinkle</name>
    <name type="synonym">Vinca rosea</name>
    <dbReference type="NCBI Taxonomy" id="4058"/>
    <lineage>
        <taxon>Eukaryota</taxon>
        <taxon>Viridiplantae</taxon>
        <taxon>Streptophyta</taxon>
        <taxon>Embryophyta</taxon>
        <taxon>Tracheophyta</taxon>
        <taxon>Spermatophyta</taxon>
        <taxon>Magnoliopsida</taxon>
        <taxon>eudicotyledons</taxon>
        <taxon>Gunneridae</taxon>
        <taxon>Pentapetalae</taxon>
        <taxon>asterids</taxon>
        <taxon>lamiids</taxon>
        <taxon>Gentianales</taxon>
        <taxon>Apocynaceae</taxon>
        <taxon>Rauvolfioideae</taxon>
        <taxon>Vinceae</taxon>
        <taxon>Catharanthinae</taxon>
        <taxon>Catharanthus</taxon>
    </lineage>
</organism>